<dbReference type="Gene3D" id="1.20.1560.10">
    <property type="entry name" value="ABC transporter type 1, transmembrane domain"/>
    <property type="match status" value="1"/>
</dbReference>
<keyword evidence="3" id="KW-1003">Cell membrane</keyword>
<dbReference type="PROSITE" id="PS50893">
    <property type="entry name" value="ABC_TRANSPORTER_2"/>
    <property type="match status" value="1"/>
</dbReference>
<keyword evidence="6" id="KW-0547">Nucleotide-binding</keyword>
<comment type="similarity">
    <text evidence="10">Belongs to the ABC transporter superfamily. Siderophore-Fe(3+) uptake transporter (SIUT) (TC 3.A.1.21) family.</text>
</comment>
<dbReference type="InterPro" id="IPR027417">
    <property type="entry name" value="P-loop_NTPase"/>
</dbReference>
<evidence type="ECO:0000256" key="9">
    <source>
        <dbReference type="ARBA" id="ARBA00023136"/>
    </source>
</evidence>
<reference evidence="14" key="1">
    <citation type="submission" date="2021-01" db="EMBL/GenBank/DDBJ databases">
        <title>Whole genome shotgun sequence of Actinoplanes cyaneus NBRC 14990.</title>
        <authorList>
            <person name="Komaki H."/>
            <person name="Tamura T."/>
        </authorList>
    </citation>
    <scope>NUCLEOTIDE SEQUENCE</scope>
    <source>
        <strain evidence="14">NBRC 14990</strain>
    </source>
</reference>
<keyword evidence="4" id="KW-0997">Cell inner membrane</keyword>
<evidence type="ECO:0000313" key="15">
    <source>
        <dbReference type="Proteomes" id="UP000619479"/>
    </source>
</evidence>
<keyword evidence="9 12" id="KW-0472">Membrane</keyword>
<dbReference type="AlphaFoldDB" id="A0A919IVH7"/>
<protein>
    <submittedName>
        <fullName evidence="14">Multidrug ABC transporter permease</fullName>
    </submittedName>
</protein>
<comment type="subcellular location">
    <subcellularLocation>
        <location evidence="1">Cell inner membrane</location>
        <topology evidence="1">Multi-pass membrane protein</topology>
    </subcellularLocation>
</comment>
<dbReference type="InterPro" id="IPR036640">
    <property type="entry name" value="ABC1_TM_sf"/>
</dbReference>
<sequence>MTGPRGTGTRWAVFTILPRGGPVLVSGLVAANVALGLLPIAFVVATSALIGRVADAVAAGPGSPAWHGTLVLFGLASAAFAAQLVLAPVQGLLGDLLARRVDGEMFDELMAASLRPRGITPLEDQEVLRDLRTAADDLKYGFMSPGQACAGMLALTARYLQLIGYALVVAVAFAWWAAVALVIIVLLFRHGQHNALSRFSKLRFALNGPERRIHYLRELGIQPPAGKEIRIFGLAGWIADALERAYRSWLAPLWVARRRLYLRPFLWYAAGGLLVTGAVFAAVGASAAGGITVTAFALAIQAALSALRLAAYYPEADLQIALGGECLQAVRRVVRRIDTYPADADADDTDTDTGTGTEAAPAPSSAIHFDHVSFTYPAGDRPVLDDLDLTIPARRCTAIVGLNGAGKTTLVKLLTRLYEPSSGTIRADGADIRRHPVASWRRNLAVIFQDFAHFDLSAAANIGYGAPDAIDDRDGIRAAAAAAGIATELERLPDGLDTPLTKDVPGGTELSGGQWQRVALARALFALRHGTPIVVLDEPTASLDVRAEARFFDEFAELMRGATTLLISHRFSTVRRADHIVVLAGGRVAEQGSHDELMARDGEYARLFHLQADRFTDEVAR</sequence>
<feature type="transmembrane region" description="Helical" evidence="12">
    <location>
        <begin position="162"/>
        <end position="188"/>
    </location>
</feature>
<dbReference type="InterPro" id="IPR003593">
    <property type="entry name" value="AAA+_ATPase"/>
</dbReference>
<name>A0A919IVH7_9ACTN</name>
<evidence type="ECO:0000256" key="7">
    <source>
        <dbReference type="ARBA" id="ARBA00022840"/>
    </source>
</evidence>
<dbReference type="InterPro" id="IPR017871">
    <property type="entry name" value="ABC_transporter-like_CS"/>
</dbReference>
<evidence type="ECO:0000256" key="8">
    <source>
        <dbReference type="ARBA" id="ARBA00022989"/>
    </source>
</evidence>
<dbReference type="EMBL" id="BOMH01000075">
    <property type="protein sequence ID" value="GID70483.1"/>
    <property type="molecule type" value="Genomic_DNA"/>
</dbReference>
<evidence type="ECO:0000256" key="1">
    <source>
        <dbReference type="ARBA" id="ARBA00004429"/>
    </source>
</evidence>
<proteinExistence type="inferred from homology"/>
<evidence type="ECO:0000259" key="13">
    <source>
        <dbReference type="PROSITE" id="PS50893"/>
    </source>
</evidence>
<evidence type="ECO:0000256" key="2">
    <source>
        <dbReference type="ARBA" id="ARBA00022448"/>
    </source>
</evidence>
<keyword evidence="15" id="KW-1185">Reference proteome</keyword>
<dbReference type="PROSITE" id="PS00211">
    <property type="entry name" value="ABC_TRANSPORTER_1"/>
    <property type="match status" value="1"/>
</dbReference>
<dbReference type="PANTHER" id="PTHR24221:SF654">
    <property type="entry name" value="ATP-BINDING CASSETTE SUB-FAMILY B MEMBER 6"/>
    <property type="match status" value="1"/>
</dbReference>
<feature type="region of interest" description="Disordered" evidence="11">
    <location>
        <begin position="344"/>
        <end position="363"/>
    </location>
</feature>
<keyword evidence="5 12" id="KW-0812">Transmembrane</keyword>
<organism evidence="14 15">
    <name type="scientific">Actinoplanes cyaneus</name>
    <dbReference type="NCBI Taxonomy" id="52696"/>
    <lineage>
        <taxon>Bacteria</taxon>
        <taxon>Bacillati</taxon>
        <taxon>Actinomycetota</taxon>
        <taxon>Actinomycetes</taxon>
        <taxon>Micromonosporales</taxon>
        <taxon>Micromonosporaceae</taxon>
        <taxon>Actinoplanes</taxon>
    </lineage>
</organism>
<dbReference type="RefSeq" id="WP_203754353.1">
    <property type="nucleotide sequence ID" value="NZ_BAAAUC010000014.1"/>
</dbReference>
<dbReference type="FunFam" id="3.40.50.300:FF:000221">
    <property type="entry name" value="Multidrug ABC transporter ATP-binding protein"/>
    <property type="match status" value="1"/>
</dbReference>
<dbReference type="InterPro" id="IPR039421">
    <property type="entry name" value="Type_1_exporter"/>
</dbReference>
<keyword evidence="2" id="KW-0813">Transport</keyword>
<feature type="transmembrane region" description="Helical" evidence="12">
    <location>
        <begin position="23"/>
        <end position="50"/>
    </location>
</feature>
<evidence type="ECO:0000256" key="3">
    <source>
        <dbReference type="ARBA" id="ARBA00022475"/>
    </source>
</evidence>
<feature type="transmembrane region" description="Helical" evidence="12">
    <location>
        <begin position="70"/>
        <end position="89"/>
    </location>
</feature>
<comment type="caution">
    <text evidence="14">The sequence shown here is derived from an EMBL/GenBank/DDBJ whole genome shotgun (WGS) entry which is preliminary data.</text>
</comment>
<dbReference type="GO" id="GO:0034040">
    <property type="term" value="F:ATPase-coupled lipid transmembrane transporter activity"/>
    <property type="evidence" value="ECO:0007669"/>
    <property type="project" value="TreeGrafter"/>
</dbReference>
<feature type="compositionally biased region" description="Low complexity" evidence="11">
    <location>
        <begin position="352"/>
        <end position="363"/>
    </location>
</feature>
<evidence type="ECO:0000256" key="4">
    <source>
        <dbReference type="ARBA" id="ARBA00022519"/>
    </source>
</evidence>
<dbReference type="GO" id="GO:0005886">
    <property type="term" value="C:plasma membrane"/>
    <property type="evidence" value="ECO:0007669"/>
    <property type="project" value="UniProtKB-SubCell"/>
</dbReference>
<dbReference type="Pfam" id="PF00005">
    <property type="entry name" value="ABC_tran"/>
    <property type="match status" value="1"/>
</dbReference>
<keyword evidence="8 12" id="KW-1133">Transmembrane helix</keyword>
<dbReference type="GO" id="GO:0005524">
    <property type="term" value="F:ATP binding"/>
    <property type="evidence" value="ECO:0007669"/>
    <property type="project" value="UniProtKB-KW"/>
</dbReference>
<dbReference type="PANTHER" id="PTHR24221">
    <property type="entry name" value="ATP-BINDING CASSETTE SUB-FAMILY B"/>
    <property type="match status" value="1"/>
</dbReference>
<feature type="transmembrane region" description="Helical" evidence="12">
    <location>
        <begin position="265"/>
        <end position="285"/>
    </location>
</feature>
<dbReference type="SUPFAM" id="SSF90123">
    <property type="entry name" value="ABC transporter transmembrane region"/>
    <property type="match status" value="1"/>
</dbReference>
<evidence type="ECO:0000256" key="12">
    <source>
        <dbReference type="SAM" id="Phobius"/>
    </source>
</evidence>
<dbReference type="InterPro" id="IPR003439">
    <property type="entry name" value="ABC_transporter-like_ATP-bd"/>
</dbReference>
<evidence type="ECO:0000256" key="11">
    <source>
        <dbReference type="SAM" id="MobiDB-lite"/>
    </source>
</evidence>
<dbReference type="GO" id="GO:0016887">
    <property type="term" value="F:ATP hydrolysis activity"/>
    <property type="evidence" value="ECO:0007669"/>
    <property type="project" value="InterPro"/>
</dbReference>
<gene>
    <name evidence="14" type="ORF">Acy02nite_83640</name>
</gene>
<evidence type="ECO:0000313" key="14">
    <source>
        <dbReference type="EMBL" id="GID70483.1"/>
    </source>
</evidence>
<feature type="domain" description="ABC transporter" evidence="13">
    <location>
        <begin position="367"/>
        <end position="610"/>
    </location>
</feature>
<dbReference type="SUPFAM" id="SSF52540">
    <property type="entry name" value="P-loop containing nucleoside triphosphate hydrolases"/>
    <property type="match status" value="1"/>
</dbReference>
<evidence type="ECO:0000256" key="5">
    <source>
        <dbReference type="ARBA" id="ARBA00022692"/>
    </source>
</evidence>
<dbReference type="Gene3D" id="3.40.50.300">
    <property type="entry name" value="P-loop containing nucleotide triphosphate hydrolases"/>
    <property type="match status" value="1"/>
</dbReference>
<dbReference type="SMART" id="SM00382">
    <property type="entry name" value="AAA"/>
    <property type="match status" value="1"/>
</dbReference>
<keyword evidence="7" id="KW-0067">ATP-binding</keyword>
<dbReference type="Proteomes" id="UP000619479">
    <property type="component" value="Unassembled WGS sequence"/>
</dbReference>
<accession>A0A919IVH7</accession>
<evidence type="ECO:0000256" key="6">
    <source>
        <dbReference type="ARBA" id="ARBA00022741"/>
    </source>
</evidence>
<evidence type="ECO:0000256" key="10">
    <source>
        <dbReference type="ARBA" id="ARBA00023455"/>
    </source>
</evidence>